<dbReference type="Proteomes" id="UP001217089">
    <property type="component" value="Unassembled WGS sequence"/>
</dbReference>
<evidence type="ECO:0000313" key="1">
    <source>
        <dbReference type="EMBL" id="KAJ8317361.1"/>
    </source>
</evidence>
<dbReference type="EMBL" id="JARBDR010000246">
    <property type="protein sequence ID" value="KAJ8317361.1"/>
    <property type="molecule type" value="Genomic_DNA"/>
</dbReference>
<dbReference type="InterPro" id="IPR036397">
    <property type="entry name" value="RNaseH_sf"/>
</dbReference>
<accession>A0ABQ9FJ97</accession>
<name>A0ABQ9FJ97_TEGGR</name>
<dbReference type="PANTHER" id="PTHR33939:SF1">
    <property type="entry name" value="DUF4371 DOMAIN-CONTAINING PROTEIN"/>
    <property type="match status" value="1"/>
</dbReference>
<sequence>MREFREAGLHIVYLDETWVNAHNGRNYQYYGQDNNCYMIPPSGKGQRLIILHAGSSKHGFLNNYKLLFRSKTNSADYHDDMCGAVFMEWFKTQLIPSLTEKSVIVLDNASYHNLRVPGTESPTSSWKKCDIANWLTKINITYPKKCLKQELYTIANRLPIEYLTDKTAKENGHKVIRTPVRHFIFNAIKHIWSQKILTKFQQIDRKIDR</sequence>
<reference evidence="1 2" key="1">
    <citation type="submission" date="2022-12" db="EMBL/GenBank/DDBJ databases">
        <title>Chromosome-level genome of Tegillarca granosa.</title>
        <authorList>
            <person name="Kim J."/>
        </authorList>
    </citation>
    <scope>NUCLEOTIDE SEQUENCE [LARGE SCALE GENOMIC DNA]</scope>
    <source>
        <strain evidence="1">Teg-2019</strain>
        <tissue evidence="1">Adductor muscle</tissue>
    </source>
</reference>
<gene>
    <name evidence="1" type="ORF">KUTeg_005265</name>
</gene>
<organism evidence="1 2">
    <name type="scientific">Tegillarca granosa</name>
    <name type="common">Malaysian cockle</name>
    <name type="synonym">Anadara granosa</name>
    <dbReference type="NCBI Taxonomy" id="220873"/>
    <lineage>
        <taxon>Eukaryota</taxon>
        <taxon>Metazoa</taxon>
        <taxon>Spiralia</taxon>
        <taxon>Lophotrochozoa</taxon>
        <taxon>Mollusca</taxon>
        <taxon>Bivalvia</taxon>
        <taxon>Autobranchia</taxon>
        <taxon>Pteriomorphia</taxon>
        <taxon>Arcoida</taxon>
        <taxon>Arcoidea</taxon>
        <taxon>Arcidae</taxon>
        <taxon>Tegillarca</taxon>
    </lineage>
</organism>
<dbReference type="PANTHER" id="PTHR33939">
    <property type="entry name" value="PROTEIN CBG22215"/>
    <property type="match status" value="1"/>
</dbReference>
<comment type="caution">
    <text evidence="1">The sequence shown here is derived from an EMBL/GenBank/DDBJ whole genome shotgun (WGS) entry which is preliminary data.</text>
</comment>
<proteinExistence type="predicted"/>
<keyword evidence="2" id="KW-1185">Reference proteome</keyword>
<evidence type="ECO:0000313" key="2">
    <source>
        <dbReference type="Proteomes" id="UP001217089"/>
    </source>
</evidence>
<evidence type="ECO:0008006" key="3">
    <source>
        <dbReference type="Google" id="ProtNLM"/>
    </source>
</evidence>
<protein>
    <recommendedName>
        <fullName evidence="3">Tc1-like transposase DDE domain-containing protein</fullName>
    </recommendedName>
</protein>
<dbReference type="Gene3D" id="3.30.420.10">
    <property type="entry name" value="Ribonuclease H-like superfamily/Ribonuclease H"/>
    <property type="match status" value="1"/>
</dbReference>